<reference evidence="3" key="1">
    <citation type="journal article" date="2019" name="Int. J. Syst. Evol. Microbiol.">
        <title>The Global Catalogue of Microorganisms (GCM) 10K type strain sequencing project: providing services to taxonomists for standard genome sequencing and annotation.</title>
        <authorList>
            <consortium name="The Broad Institute Genomics Platform"/>
            <consortium name="The Broad Institute Genome Sequencing Center for Infectious Disease"/>
            <person name="Wu L."/>
            <person name="Ma J."/>
        </authorList>
    </citation>
    <scope>NUCLEOTIDE SEQUENCE [LARGE SCALE GENOMIC DNA]</scope>
    <source>
        <strain evidence="3">CGMCC 1.13718</strain>
    </source>
</reference>
<organism evidence="2 3">
    <name type="scientific">Microbulbifer taiwanensis</name>
    <dbReference type="NCBI Taxonomy" id="986746"/>
    <lineage>
        <taxon>Bacteria</taxon>
        <taxon>Pseudomonadati</taxon>
        <taxon>Pseudomonadota</taxon>
        <taxon>Gammaproteobacteria</taxon>
        <taxon>Cellvibrionales</taxon>
        <taxon>Microbulbiferaceae</taxon>
        <taxon>Microbulbifer</taxon>
    </lineage>
</organism>
<dbReference type="InterPro" id="IPR057869">
    <property type="entry name" value="HP1_YO34"/>
</dbReference>
<accession>A0ABW1YLZ1</accession>
<keyword evidence="3" id="KW-1185">Reference proteome</keyword>
<evidence type="ECO:0000256" key="1">
    <source>
        <dbReference type="SAM" id="MobiDB-lite"/>
    </source>
</evidence>
<evidence type="ECO:0000313" key="3">
    <source>
        <dbReference type="Proteomes" id="UP001596425"/>
    </source>
</evidence>
<protein>
    <recommendedName>
        <fullName evidence="4">DNA-binding protein</fullName>
    </recommendedName>
</protein>
<dbReference type="RefSeq" id="WP_193192902.1">
    <property type="nucleotide sequence ID" value="NZ_JACZFR010000035.1"/>
</dbReference>
<feature type="compositionally biased region" description="Polar residues" evidence="1">
    <location>
        <begin position="130"/>
        <end position="142"/>
    </location>
</feature>
<dbReference type="EMBL" id="JBHSVR010000001">
    <property type="protein sequence ID" value="MFC6633521.1"/>
    <property type="molecule type" value="Genomic_DNA"/>
</dbReference>
<proteinExistence type="predicted"/>
<sequence length="185" mass="20336">MRLNDFILRGSERVVHGRLRIETESLGGNTSASDRANNGIKPKALVVSLVIKFDAAEHLRELVRVVEAVDGNGKLVVYDILDDTAQAMGVRQVQFSDDFNVRQMPGQSAWRINFTLQEYLSVPEKIEQRAQAQESETQSADGQQVVDADSGEEQSQSQEYTGVEKVLKWADDALAPSAEESGATA</sequence>
<evidence type="ECO:0000313" key="2">
    <source>
        <dbReference type="EMBL" id="MFC6633521.1"/>
    </source>
</evidence>
<comment type="caution">
    <text evidence="2">The sequence shown here is derived from an EMBL/GenBank/DDBJ whole genome shotgun (WGS) entry which is preliminary data.</text>
</comment>
<name>A0ABW1YLZ1_9GAMM</name>
<dbReference type="Proteomes" id="UP001596425">
    <property type="component" value="Unassembled WGS sequence"/>
</dbReference>
<dbReference type="Pfam" id="PF25759">
    <property type="entry name" value="HP1_ORF34"/>
    <property type="match status" value="1"/>
</dbReference>
<feature type="region of interest" description="Disordered" evidence="1">
    <location>
        <begin position="127"/>
        <end position="162"/>
    </location>
</feature>
<evidence type="ECO:0008006" key="4">
    <source>
        <dbReference type="Google" id="ProtNLM"/>
    </source>
</evidence>
<gene>
    <name evidence="2" type="ORF">ACFQBM_09530</name>
</gene>